<evidence type="ECO:0000256" key="7">
    <source>
        <dbReference type="SAM" id="Phobius"/>
    </source>
</evidence>
<dbReference type="Proteomes" id="UP001250538">
    <property type="component" value="Unassembled WGS sequence"/>
</dbReference>
<evidence type="ECO:0000256" key="6">
    <source>
        <dbReference type="ARBA" id="ARBA00023136"/>
    </source>
</evidence>
<dbReference type="PANTHER" id="PTHR23513">
    <property type="entry name" value="INTEGRAL MEMBRANE EFFLUX PROTEIN-RELATED"/>
    <property type="match status" value="1"/>
</dbReference>
<evidence type="ECO:0000256" key="4">
    <source>
        <dbReference type="ARBA" id="ARBA00022692"/>
    </source>
</evidence>
<feature type="transmembrane region" description="Helical" evidence="7">
    <location>
        <begin position="12"/>
        <end position="34"/>
    </location>
</feature>
<keyword evidence="5 7" id="KW-1133">Transmembrane helix</keyword>
<feature type="transmembrane region" description="Helical" evidence="7">
    <location>
        <begin position="224"/>
        <end position="247"/>
    </location>
</feature>
<dbReference type="InterPro" id="IPR036259">
    <property type="entry name" value="MFS_trans_sf"/>
</dbReference>
<dbReference type="Gene3D" id="1.20.1250.20">
    <property type="entry name" value="MFS general substrate transporter like domains"/>
    <property type="match status" value="1"/>
</dbReference>
<evidence type="ECO:0000256" key="1">
    <source>
        <dbReference type="ARBA" id="ARBA00004651"/>
    </source>
</evidence>
<evidence type="ECO:0000313" key="10">
    <source>
        <dbReference type="Proteomes" id="UP001250538"/>
    </source>
</evidence>
<dbReference type="InterPro" id="IPR020846">
    <property type="entry name" value="MFS_dom"/>
</dbReference>
<dbReference type="RefSeq" id="WP_315743658.1">
    <property type="nucleotide sequence ID" value="NZ_JAVYAA010000001.1"/>
</dbReference>
<name>A0AAJ2JRG7_9BACL</name>
<dbReference type="CDD" id="cd06173">
    <property type="entry name" value="MFS_MefA_like"/>
    <property type="match status" value="1"/>
</dbReference>
<feature type="transmembrane region" description="Helical" evidence="7">
    <location>
        <begin position="285"/>
        <end position="303"/>
    </location>
</feature>
<organism evidence="9 10">
    <name type="scientific">Paenibacillus suaedae</name>
    <dbReference type="NCBI Taxonomy" id="3077233"/>
    <lineage>
        <taxon>Bacteria</taxon>
        <taxon>Bacillati</taxon>
        <taxon>Bacillota</taxon>
        <taxon>Bacilli</taxon>
        <taxon>Bacillales</taxon>
        <taxon>Paenibacillaceae</taxon>
        <taxon>Paenibacillus</taxon>
    </lineage>
</organism>
<keyword evidence="2" id="KW-0813">Transport</keyword>
<dbReference type="PANTHER" id="PTHR23513:SF6">
    <property type="entry name" value="MAJOR FACILITATOR SUPERFAMILY ASSOCIATED DOMAIN-CONTAINING PROTEIN"/>
    <property type="match status" value="1"/>
</dbReference>
<feature type="transmembrane region" description="Helical" evidence="7">
    <location>
        <begin position="148"/>
        <end position="167"/>
    </location>
</feature>
<dbReference type="AlphaFoldDB" id="A0AAJ2JRG7"/>
<feature type="transmembrane region" description="Helical" evidence="7">
    <location>
        <begin position="253"/>
        <end position="278"/>
    </location>
</feature>
<feature type="domain" description="Major facilitator superfamily (MFS) profile" evidence="8">
    <location>
        <begin position="12"/>
        <end position="400"/>
    </location>
</feature>
<keyword evidence="10" id="KW-1185">Reference proteome</keyword>
<feature type="transmembrane region" description="Helical" evidence="7">
    <location>
        <begin position="309"/>
        <end position="334"/>
    </location>
</feature>
<dbReference type="EMBL" id="JAVYAA010000001">
    <property type="protein sequence ID" value="MDT8975580.1"/>
    <property type="molecule type" value="Genomic_DNA"/>
</dbReference>
<feature type="transmembrane region" description="Helical" evidence="7">
    <location>
        <begin position="346"/>
        <end position="367"/>
    </location>
</feature>
<reference evidence="10" key="1">
    <citation type="submission" date="2023-09" db="EMBL/GenBank/DDBJ databases">
        <title>Paenibacillus sp. chi10 Genome sequencing and assembly.</title>
        <authorList>
            <person name="Kim I."/>
        </authorList>
    </citation>
    <scope>NUCLEOTIDE SEQUENCE [LARGE SCALE GENOMIC DNA]</scope>
    <source>
        <strain evidence="10">chi10</strain>
    </source>
</reference>
<evidence type="ECO:0000256" key="3">
    <source>
        <dbReference type="ARBA" id="ARBA00022475"/>
    </source>
</evidence>
<accession>A0AAJ2JRG7</accession>
<evidence type="ECO:0000256" key="5">
    <source>
        <dbReference type="ARBA" id="ARBA00022989"/>
    </source>
</evidence>
<feature type="transmembrane region" description="Helical" evidence="7">
    <location>
        <begin position="46"/>
        <end position="65"/>
    </location>
</feature>
<keyword evidence="3" id="KW-1003">Cell membrane</keyword>
<evidence type="ECO:0000256" key="2">
    <source>
        <dbReference type="ARBA" id="ARBA00022448"/>
    </source>
</evidence>
<keyword evidence="4 7" id="KW-0812">Transmembrane</keyword>
<keyword evidence="6 7" id="KW-0472">Membrane</keyword>
<comment type="caution">
    <text evidence="9">The sequence shown here is derived from an EMBL/GenBank/DDBJ whole genome shotgun (WGS) entry which is preliminary data.</text>
</comment>
<comment type="subcellular location">
    <subcellularLocation>
        <location evidence="1">Cell membrane</location>
        <topology evidence="1">Multi-pass membrane protein</topology>
    </subcellularLocation>
</comment>
<evidence type="ECO:0000313" key="9">
    <source>
        <dbReference type="EMBL" id="MDT8975580.1"/>
    </source>
</evidence>
<dbReference type="Pfam" id="PF05977">
    <property type="entry name" value="MFS_3"/>
    <property type="match status" value="1"/>
</dbReference>
<dbReference type="GO" id="GO:0022857">
    <property type="term" value="F:transmembrane transporter activity"/>
    <property type="evidence" value="ECO:0007669"/>
    <property type="project" value="InterPro"/>
</dbReference>
<dbReference type="InterPro" id="IPR010290">
    <property type="entry name" value="TM_effector"/>
</dbReference>
<proteinExistence type="predicted"/>
<protein>
    <submittedName>
        <fullName evidence="9">MFS transporter</fullName>
    </submittedName>
</protein>
<dbReference type="SUPFAM" id="SSF103473">
    <property type="entry name" value="MFS general substrate transporter"/>
    <property type="match status" value="1"/>
</dbReference>
<gene>
    <name evidence="9" type="ORF">RQP50_04895</name>
</gene>
<dbReference type="GO" id="GO:0005886">
    <property type="term" value="C:plasma membrane"/>
    <property type="evidence" value="ECO:0007669"/>
    <property type="project" value="UniProtKB-SubCell"/>
</dbReference>
<sequence>MNTTTNLRSNRNYMLLLTAAILVSPGYYIYIVAVEWLTVTLFDSRSYLGLILFSSSGARLLFMIYGGVIADRVNRKIIILSSQWMKVLSIGVLLTMYWLDMITPLFLIIVSFLFGVLDAFAGPAYDSVITSIIDKKAYQRGNALLRMANQYSLIIGPLISSTFIITIGFSGVFLFSLISIIISTTLISFIRIQSHDSSTPRKSKWRELTSSFEYIRTHRALPTLMAIGFIMNFFVTGPMGVMLPILAKDIFKGNAVVLALLEVSLGVGFILGSVIVSLRKSFARPGIVILCSLFLIVIAYTSLGYVHHLVVSMLVLFTIGVLIQVMNIPLFTYIHSSTPHHMIGKVMSIFISIVTGLTPLSYAFVAYLLHAGIGIQLVVRIFGIFLLVIVFGAMTRPALRQLSYTDSETSKEQEHVQQQTLSN</sequence>
<evidence type="ECO:0000259" key="8">
    <source>
        <dbReference type="PROSITE" id="PS50850"/>
    </source>
</evidence>
<dbReference type="PROSITE" id="PS50850">
    <property type="entry name" value="MFS"/>
    <property type="match status" value="1"/>
</dbReference>
<feature type="transmembrane region" description="Helical" evidence="7">
    <location>
        <begin position="373"/>
        <end position="394"/>
    </location>
</feature>